<dbReference type="InterPro" id="IPR011611">
    <property type="entry name" value="PfkB_dom"/>
</dbReference>
<dbReference type="PANTHER" id="PTHR42774">
    <property type="entry name" value="PHOSPHOTRANSFERASE SYSTEM TRANSPORT PROTEIN"/>
    <property type="match status" value="1"/>
</dbReference>
<sequence length="398" mass="43972">MQDFLLLDLTAGLCVCINMEEYKKKILCVGLVCLDIINVVEKYPEEDTDSRCLSQRWQRGGNASNSCTVLSLLGAPCAFMGSLSSGYKFHIDVSLVSESAQCELPASVVISNINTGSRTILHMNSFIMADFSRRGVDVSAVVLQVEDVKDFNNSDLLVVRNLPDVTAEDFSKVDLHQFKWIHWEGRNAEQQVQMIQQVEVFNRPLPPQERITLSVFVSKDVARHFGFQSAGAALKGLYSRVKQDAFPPETLVDTLGAGDTFNSAVIYTLSNGETLHCPTGDITLSNCETLHCPTDITLSNCETLHCPTGDITLSNCETLHCPTVRHYTVQHETLHCPTGDITLSNCETLHCPTVRRYTVQLETLHWGSLQDALTFGCRVAGRKCGFHGYDGIAEMSAL</sequence>
<dbReference type="PROSITE" id="PS00584">
    <property type="entry name" value="PFKB_KINASES_2"/>
    <property type="match status" value="1"/>
</dbReference>
<dbReference type="SUPFAM" id="SSF53613">
    <property type="entry name" value="Ribokinase-like"/>
    <property type="match status" value="1"/>
</dbReference>
<protein>
    <recommendedName>
        <fullName evidence="3">Carbohydrate kinase PfkB domain-containing protein</fullName>
    </recommendedName>
</protein>
<dbReference type="EMBL" id="JAAKFY010000006">
    <property type="protein sequence ID" value="KAF3855582.1"/>
    <property type="molecule type" value="Genomic_DNA"/>
</dbReference>
<dbReference type="PANTHER" id="PTHR42774:SF3">
    <property type="entry name" value="KETOHEXOKINASE"/>
    <property type="match status" value="1"/>
</dbReference>
<feature type="domain" description="Carbohydrate kinase PfkB" evidence="3">
    <location>
        <begin position="231"/>
        <end position="275"/>
    </location>
</feature>
<dbReference type="InterPro" id="IPR029056">
    <property type="entry name" value="Ribokinase-like"/>
</dbReference>
<dbReference type="Proteomes" id="UP000518266">
    <property type="component" value="Unassembled WGS sequence"/>
</dbReference>
<evidence type="ECO:0000256" key="2">
    <source>
        <dbReference type="ARBA" id="ARBA00022777"/>
    </source>
</evidence>
<gene>
    <name evidence="4" type="ORF">F7725_016305</name>
</gene>
<keyword evidence="2" id="KW-0418">Kinase</keyword>
<comment type="caution">
    <text evidence="4">The sequence shown here is derived from an EMBL/GenBank/DDBJ whole genome shotgun (WGS) entry which is preliminary data.</text>
</comment>
<dbReference type="InterPro" id="IPR002173">
    <property type="entry name" value="Carboh/pur_kinase_PfkB_CS"/>
</dbReference>
<dbReference type="InterPro" id="IPR052562">
    <property type="entry name" value="Ketohexokinase-related"/>
</dbReference>
<name>A0A7J5Z194_DISMA</name>
<dbReference type="Gene3D" id="3.40.1190.20">
    <property type="match status" value="2"/>
</dbReference>
<dbReference type="GO" id="GO:0016301">
    <property type="term" value="F:kinase activity"/>
    <property type="evidence" value="ECO:0007669"/>
    <property type="project" value="UniProtKB-KW"/>
</dbReference>
<keyword evidence="5" id="KW-1185">Reference proteome</keyword>
<dbReference type="OrthoDB" id="204058at2759"/>
<accession>A0A7J5Z194</accession>
<evidence type="ECO:0000259" key="3">
    <source>
        <dbReference type="Pfam" id="PF00294"/>
    </source>
</evidence>
<dbReference type="GO" id="GO:0006753">
    <property type="term" value="P:nucleoside phosphate metabolic process"/>
    <property type="evidence" value="ECO:0007669"/>
    <property type="project" value="UniProtKB-ARBA"/>
</dbReference>
<dbReference type="AlphaFoldDB" id="A0A7J5Z194"/>
<evidence type="ECO:0000256" key="1">
    <source>
        <dbReference type="ARBA" id="ARBA00022679"/>
    </source>
</evidence>
<keyword evidence="1" id="KW-0808">Transferase</keyword>
<evidence type="ECO:0000313" key="5">
    <source>
        <dbReference type="Proteomes" id="UP000518266"/>
    </source>
</evidence>
<organism evidence="4 5">
    <name type="scientific">Dissostichus mawsoni</name>
    <name type="common">Antarctic cod</name>
    <dbReference type="NCBI Taxonomy" id="36200"/>
    <lineage>
        <taxon>Eukaryota</taxon>
        <taxon>Metazoa</taxon>
        <taxon>Chordata</taxon>
        <taxon>Craniata</taxon>
        <taxon>Vertebrata</taxon>
        <taxon>Euteleostomi</taxon>
        <taxon>Actinopterygii</taxon>
        <taxon>Neopterygii</taxon>
        <taxon>Teleostei</taxon>
        <taxon>Neoteleostei</taxon>
        <taxon>Acanthomorphata</taxon>
        <taxon>Eupercaria</taxon>
        <taxon>Perciformes</taxon>
        <taxon>Notothenioidei</taxon>
        <taxon>Nototheniidae</taxon>
        <taxon>Dissostichus</taxon>
    </lineage>
</organism>
<reference evidence="4 5" key="1">
    <citation type="submission" date="2020-03" db="EMBL/GenBank/DDBJ databases">
        <title>Dissostichus mawsoni Genome sequencing and assembly.</title>
        <authorList>
            <person name="Park H."/>
        </authorList>
    </citation>
    <scope>NUCLEOTIDE SEQUENCE [LARGE SCALE GENOMIC DNA]</scope>
    <source>
        <strain evidence="4">DM0001</strain>
        <tissue evidence="4">Muscle</tissue>
    </source>
</reference>
<evidence type="ECO:0000313" key="4">
    <source>
        <dbReference type="EMBL" id="KAF3855582.1"/>
    </source>
</evidence>
<dbReference type="Pfam" id="PF00294">
    <property type="entry name" value="PfkB"/>
    <property type="match status" value="1"/>
</dbReference>
<proteinExistence type="predicted"/>